<feature type="transmembrane region" description="Helical" evidence="1">
    <location>
        <begin position="12"/>
        <end position="32"/>
    </location>
</feature>
<keyword evidence="1" id="KW-1133">Transmembrane helix</keyword>
<comment type="caution">
    <text evidence="2">The sequence shown here is derived from an EMBL/GenBank/DDBJ whole genome shotgun (WGS) entry which is preliminary data.</text>
</comment>
<organism evidence="2 3">
    <name type="scientific">Nocardiopsis metallicus</name>
    <dbReference type="NCBI Taxonomy" id="179819"/>
    <lineage>
        <taxon>Bacteria</taxon>
        <taxon>Bacillati</taxon>
        <taxon>Actinomycetota</taxon>
        <taxon>Actinomycetes</taxon>
        <taxon>Streptosporangiales</taxon>
        <taxon>Nocardiopsidaceae</taxon>
        <taxon>Nocardiopsis</taxon>
    </lineage>
</organism>
<gene>
    <name evidence="2" type="ORF">HNR07_006614</name>
</gene>
<protein>
    <recommendedName>
        <fullName evidence="4">DUF2550 family protein</fullName>
    </recommendedName>
</protein>
<dbReference type="Proteomes" id="UP000579647">
    <property type="component" value="Unassembled WGS sequence"/>
</dbReference>
<dbReference type="Pfam" id="PF10739">
    <property type="entry name" value="DUF2550"/>
    <property type="match status" value="1"/>
</dbReference>
<dbReference type="AlphaFoldDB" id="A0A840WVC2"/>
<accession>A0A840WVC2</accession>
<evidence type="ECO:0000313" key="3">
    <source>
        <dbReference type="Proteomes" id="UP000579647"/>
    </source>
</evidence>
<proteinExistence type="predicted"/>
<evidence type="ECO:0008006" key="4">
    <source>
        <dbReference type="Google" id="ProtNLM"/>
    </source>
</evidence>
<keyword evidence="3" id="KW-1185">Reference proteome</keyword>
<keyword evidence="1" id="KW-0812">Transmembrane</keyword>
<evidence type="ECO:0000313" key="2">
    <source>
        <dbReference type="EMBL" id="MBB5495477.1"/>
    </source>
</evidence>
<keyword evidence="1" id="KW-0472">Membrane</keyword>
<dbReference type="InterPro" id="IPR019675">
    <property type="entry name" value="DUF2550"/>
</dbReference>
<sequence length="166" mass="17942">MEPLQGTPWLESLGWVVIALLVTLSLVLGAGVMRRFVLLRSGGAVECYLRVRGGKGRRGSWRIGFGRYGSDAFGWFPILSLRPRPTARLSRRGLVVVGRRSPGPGDVHPPADANLPAHVTVLEIGWTAADGSDPEEATHEVAMGESALTGFLSWIESMPPGTRWEA</sequence>
<name>A0A840WVC2_9ACTN</name>
<evidence type="ECO:0000256" key="1">
    <source>
        <dbReference type="SAM" id="Phobius"/>
    </source>
</evidence>
<dbReference type="EMBL" id="JACHDO010000001">
    <property type="protein sequence ID" value="MBB5495477.1"/>
    <property type="molecule type" value="Genomic_DNA"/>
</dbReference>
<reference evidence="2 3" key="1">
    <citation type="submission" date="2020-08" db="EMBL/GenBank/DDBJ databases">
        <title>Sequencing the genomes of 1000 actinobacteria strains.</title>
        <authorList>
            <person name="Klenk H.-P."/>
        </authorList>
    </citation>
    <scope>NUCLEOTIDE SEQUENCE [LARGE SCALE GENOMIC DNA]</scope>
    <source>
        <strain evidence="2 3">DSM 44598</strain>
    </source>
</reference>